<evidence type="ECO:0000256" key="1">
    <source>
        <dbReference type="SAM" id="Phobius"/>
    </source>
</evidence>
<feature type="chain" id="PRO_5044279278" evidence="2">
    <location>
        <begin position="22"/>
        <end position="161"/>
    </location>
</feature>
<keyword evidence="1" id="KW-0472">Membrane</keyword>
<dbReference type="SUPFAM" id="SSF103473">
    <property type="entry name" value="MFS general substrate transporter"/>
    <property type="match status" value="1"/>
</dbReference>
<keyword evidence="1" id="KW-1133">Transmembrane helix</keyword>
<dbReference type="EMBL" id="JACIEX010000007">
    <property type="protein sequence ID" value="MBB4094770.1"/>
    <property type="molecule type" value="Genomic_DNA"/>
</dbReference>
<organism evidence="3 4">
    <name type="scientific">Brucella pecoris</name>
    <dbReference type="NCBI Taxonomy" id="867683"/>
    <lineage>
        <taxon>Bacteria</taxon>
        <taxon>Pseudomonadati</taxon>
        <taxon>Pseudomonadota</taxon>
        <taxon>Alphaproteobacteria</taxon>
        <taxon>Hyphomicrobiales</taxon>
        <taxon>Brucellaceae</taxon>
        <taxon>Brucella/Ochrobactrum group</taxon>
        <taxon>Brucella</taxon>
    </lineage>
</organism>
<gene>
    <name evidence="3" type="ORF">GGQ79_003305</name>
</gene>
<name>A0AB34YVE6_9HYPH</name>
<evidence type="ECO:0000313" key="3">
    <source>
        <dbReference type="EMBL" id="MBB4094770.1"/>
    </source>
</evidence>
<accession>A0AB34YVE6</accession>
<protein>
    <submittedName>
        <fullName evidence="3">Uncharacterized protein</fullName>
    </submittedName>
</protein>
<keyword evidence="1" id="KW-0812">Transmembrane</keyword>
<dbReference type="InterPro" id="IPR036259">
    <property type="entry name" value="MFS_trans_sf"/>
</dbReference>
<feature type="signal peptide" evidence="2">
    <location>
        <begin position="1"/>
        <end position="21"/>
    </location>
</feature>
<feature type="transmembrane region" description="Helical" evidence="1">
    <location>
        <begin position="59"/>
        <end position="77"/>
    </location>
</feature>
<sequence>MTIGSILAAVALILCSLSSNALVFAGALTIIEIAANLLQYGAAFALLVQLAPNVAQRSITYLTLIACFASTIFWPITTTLQHWLNWQQTNLLFACLQSFLCLPVPYVQTSTVSLSDRLRLLTALDDDGPLALNIVANSSVIQTNQWRQSPRSISQVRSYSI</sequence>
<feature type="transmembrane region" description="Helical" evidence="1">
    <location>
        <begin position="35"/>
        <end position="52"/>
    </location>
</feature>
<dbReference type="Proteomes" id="UP000553980">
    <property type="component" value="Unassembled WGS sequence"/>
</dbReference>
<keyword evidence="4" id="KW-1185">Reference proteome</keyword>
<proteinExistence type="predicted"/>
<evidence type="ECO:0000313" key="4">
    <source>
        <dbReference type="Proteomes" id="UP000553980"/>
    </source>
</evidence>
<comment type="caution">
    <text evidence="3">The sequence shown here is derived from an EMBL/GenBank/DDBJ whole genome shotgun (WGS) entry which is preliminary data.</text>
</comment>
<dbReference type="AlphaFoldDB" id="A0AB34YVE6"/>
<keyword evidence="2" id="KW-0732">Signal</keyword>
<evidence type="ECO:0000256" key="2">
    <source>
        <dbReference type="SAM" id="SignalP"/>
    </source>
</evidence>
<reference evidence="3 4" key="1">
    <citation type="submission" date="2020-08" db="EMBL/GenBank/DDBJ databases">
        <title>Genomic Encyclopedia of Type Strains, Phase IV (KMG-IV): sequencing the most valuable type-strain genomes for metagenomic binning, comparative biology and taxonomic classification.</title>
        <authorList>
            <person name="Goeker M."/>
        </authorList>
    </citation>
    <scope>NUCLEOTIDE SEQUENCE [LARGE SCALE GENOMIC DNA]</scope>
    <source>
        <strain evidence="3 4">DSM 23868</strain>
    </source>
</reference>